<dbReference type="SMART" id="SM00327">
    <property type="entry name" value="VWA"/>
    <property type="match status" value="1"/>
</dbReference>
<dbReference type="EMBL" id="BPQR01000013">
    <property type="protein sequence ID" value="GJE05562.1"/>
    <property type="molecule type" value="Genomic_DNA"/>
</dbReference>
<dbReference type="Proteomes" id="UP001055102">
    <property type="component" value="Unassembled WGS sequence"/>
</dbReference>
<comment type="caution">
    <text evidence="2">The sequence shown here is derived from an EMBL/GenBank/DDBJ whole genome shotgun (WGS) entry which is preliminary data.</text>
</comment>
<dbReference type="SUPFAM" id="SSF53300">
    <property type="entry name" value="vWA-like"/>
    <property type="match status" value="1"/>
</dbReference>
<keyword evidence="3" id="KW-1185">Reference proteome</keyword>
<dbReference type="Gene3D" id="3.40.50.410">
    <property type="entry name" value="von Willebrand factor, type A domain"/>
    <property type="match status" value="1"/>
</dbReference>
<feature type="domain" description="VWFA" evidence="1">
    <location>
        <begin position="200"/>
        <end position="362"/>
    </location>
</feature>
<sequence>MSDTERLRRWRLVLGGGPADGTGCTLVERDQRLDRTLGALYDSDRKGGLGGSSPSVPRWLGDIRDYFPASVVQVMQRDAFERLDLKRMLTEPEMLEAVVPDVSLVSTLISMRSLLGGRTRETARLVVRKVVEALMKRLEEPLRQAVNGAIDRASVNRRPRHAEIDWNRTIRANLRHYQAEYRTIIPETRLGHGRKSRGSLKDVILCIDQSGSMANSVVYSSIFGAVMASLPAVSTRLVVFDTEVVDLTDDMDDPVEVLFSVQLGGGTDINRAVGYCESRITRPEDTVLVLISDLYEGGVEAGLLARAQRLVGSGVQMIALLALSDEGAPSYDRALAARLAALGVPSFACTPDRFPDLMATAIRKADVSAWAAGAGIAAVPAAADPHAR</sequence>
<accession>A0ABQ4SR31</accession>
<gene>
    <name evidence="2" type="ORF">AOPFMNJM_0865</name>
</gene>
<evidence type="ECO:0000313" key="2">
    <source>
        <dbReference type="EMBL" id="GJE05562.1"/>
    </source>
</evidence>
<protein>
    <recommendedName>
        <fullName evidence="1">VWFA domain-containing protein</fullName>
    </recommendedName>
</protein>
<dbReference type="PANTHER" id="PTHR30634">
    <property type="entry name" value="OUTER MEMBRANE LOLAB LIPOPROTEIN INSERTION APPARATUS"/>
    <property type="match status" value="1"/>
</dbReference>
<dbReference type="InterPro" id="IPR002035">
    <property type="entry name" value="VWF_A"/>
</dbReference>
<evidence type="ECO:0000313" key="3">
    <source>
        <dbReference type="Proteomes" id="UP001055102"/>
    </source>
</evidence>
<evidence type="ECO:0000259" key="1">
    <source>
        <dbReference type="SMART" id="SM00327"/>
    </source>
</evidence>
<proteinExistence type="predicted"/>
<reference evidence="2" key="2">
    <citation type="submission" date="2021-08" db="EMBL/GenBank/DDBJ databases">
        <authorList>
            <person name="Tani A."/>
            <person name="Ola A."/>
            <person name="Ogura Y."/>
            <person name="Katsura K."/>
            <person name="Hayashi T."/>
        </authorList>
    </citation>
    <scope>NUCLEOTIDE SEQUENCE</scope>
    <source>
        <strain evidence="2">LMG 23639</strain>
    </source>
</reference>
<dbReference type="Pfam" id="PF05762">
    <property type="entry name" value="VWA_CoxE"/>
    <property type="match status" value="1"/>
</dbReference>
<dbReference type="InterPro" id="IPR036465">
    <property type="entry name" value="vWFA_dom_sf"/>
</dbReference>
<dbReference type="InterPro" id="IPR050458">
    <property type="entry name" value="LolB"/>
</dbReference>
<dbReference type="PANTHER" id="PTHR30634:SF16">
    <property type="entry name" value="OUTER-MEMBRANE LIPOPROTEIN LOLB"/>
    <property type="match status" value="1"/>
</dbReference>
<reference evidence="2" key="1">
    <citation type="journal article" date="2021" name="Front. Microbiol.">
        <title>Comprehensive Comparative Genomics and Phenotyping of Methylobacterium Species.</title>
        <authorList>
            <person name="Alessa O."/>
            <person name="Ogura Y."/>
            <person name="Fujitani Y."/>
            <person name="Takami H."/>
            <person name="Hayashi T."/>
            <person name="Sahin N."/>
            <person name="Tani A."/>
        </authorList>
    </citation>
    <scope>NUCLEOTIDE SEQUENCE</scope>
    <source>
        <strain evidence="2">LMG 23639</strain>
    </source>
</reference>
<name>A0ABQ4SR31_9HYPH</name>
<dbReference type="RefSeq" id="WP_238274249.1">
    <property type="nucleotide sequence ID" value="NZ_BPQR01000013.1"/>
</dbReference>
<dbReference type="CDD" id="cd01462">
    <property type="entry name" value="VWA_YIEM_type"/>
    <property type="match status" value="1"/>
</dbReference>
<organism evidence="2 3">
    <name type="scientific">Methylobacterium jeotgali</name>
    <dbReference type="NCBI Taxonomy" id="381630"/>
    <lineage>
        <taxon>Bacteria</taxon>
        <taxon>Pseudomonadati</taxon>
        <taxon>Pseudomonadota</taxon>
        <taxon>Alphaproteobacteria</taxon>
        <taxon>Hyphomicrobiales</taxon>
        <taxon>Methylobacteriaceae</taxon>
        <taxon>Methylobacterium</taxon>
    </lineage>
</organism>
<dbReference type="InterPro" id="IPR008912">
    <property type="entry name" value="Uncharacterised_CoxE"/>
</dbReference>